<protein>
    <recommendedName>
        <fullName evidence="2">RING-type E3 ubiquitin transferase</fullName>
        <ecNumber evidence="2">2.3.2.27</ecNumber>
    </recommendedName>
</protein>
<dbReference type="EMBL" id="BSYO01000034">
    <property type="protein sequence ID" value="GMH28469.1"/>
    <property type="molecule type" value="Genomic_DNA"/>
</dbReference>
<dbReference type="GO" id="GO:0008270">
    <property type="term" value="F:zinc ion binding"/>
    <property type="evidence" value="ECO:0007669"/>
    <property type="project" value="UniProtKB-KW"/>
</dbReference>
<dbReference type="InterPro" id="IPR001841">
    <property type="entry name" value="Znf_RING"/>
</dbReference>
<dbReference type="CDD" id="cd16667">
    <property type="entry name" value="RING-H2_RNF126-like"/>
    <property type="match status" value="1"/>
</dbReference>
<dbReference type="Proteomes" id="UP001279734">
    <property type="component" value="Unassembled WGS sequence"/>
</dbReference>
<evidence type="ECO:0000256" key="4">
    <source>
        <dbReference type="ARBA" id="ARBA00022723"/>
    </source>
</evidence>
<dbReference type="SMART" id="SM00184">
    <property type="entry name" value="RING"/>
    <property type="match status" value="1"/>
</dbReference>
<comment type="catalytic activity">
    <reaction evidence="1">
        <text>S-ubiquitinyl-[E2 ubiquitin-conjugating enzyme]-L-cysteine + [acceptor protein]-L-lysine = [E2 ubiquitin-conjugating enzyme]-L-cysteine + N(6)-ubiquitinyl-[acceptor protein]-L-lysine.</text>
        <dbReference type="EC" id="2.3.2.27"/>
    </reaction>
</comment>
<dbReference type="GO" id="GO:0016567">
    <property type="term" value="P:protein ubiquitination"/>
    <property type="evidence" value="ECO:0007669"/>
    <property type="project" value="TreeGrafter"/>
</dbReference>
<evidence type="ECO:0000313" key="10">
    <source>
        <dbReference type="EMBL" id="GMH28469.1"/>
    </source>
</evidence>
<feature type="domain" description="RING-type" evidence="9">
    <location>
        <begin position="234"/>
        <end position="275"/>
    </location>
</feature>
<dbReference type="FunFam" id="3.30.40.10:FF:000127">
    <property type="entry name" value="E3 ubiquitin-protein ligase RNF181"/>
    <property type="match status" value="1"/>
</dbReference>
<organism evidence="10 11">
    <name type="scientific">Nepenthes gracilis</name>
    <name type="common">Slender pitcher plant</name>
    <dbReference type="NCBI Taxonomy" id="150966"/>
    <lineage>
        <taxon>Eukaryota</taxon>
        <taxon>Viridiplantae</taxon>
        <taxon>Streptophyta</taxon>
        <taxon>Embryophyta</taxon>
        <taxon>Tracheophyta</taxon>
        <taxon>Spermatophyta</taxon>
        <taxon>Magnoliopsida</taxon>
        <taxon>eudicotyledons</taxon>
        <taxon>Gunneridae</taxon>
        <taxon>Pentapetalae</taxon>
        <taxon>Caryophyllales</taxon>
        <taxon>Nepenthaceae</taxon>
        <taxon>Nepenthes</taxon>
    </lineage>
</organism>
<evidence type="ECO:0000313" key="11">
    <source>
        <dbReference type="Proteomes" id="UP001279734"/>
    </source>
</evidence>
<dbReference type="PANTHER" id="PTHR15710:SF4">
    <property type="entry name" value="E3 UBIQUITIN-PROTEIN LIGASE AIP2"/>
    <property type="match status" value="1"/>
</dbReference>
<keyword evidence="11" id="KW-1185">Reference proteome</keyword>
<evidence type="ECO:0000256" key="3">
    <source>
        <dbReference type="ARBA" id="ARBA00022679"/>
    </source>
</evidence>
<dbReference type="GO" id="GO:0061630">
    <property type="term" value="F:ubiquitin protein ligase activity"/>
    <property type="evidence" value="ECO:0007669"/>
    <property type="project" value="UniProtKB-EC"/>
</dbReference>
<dbReference type="Gene3D" id="3.30.40.10">
    <property type="entry name" value="Zinc/RING finger domain, C3HC4 (zinc finger)"/>
    <property type="match status" value="1"/>
</dbReference>
<keyword evidence="6" id="KW-0833">Ubl conjugation pathway</keyword>
<keyword evidence="7" id="KW-0862">Zinc</keyword>
<gene>
    <name evidence="10" type="ORF">Nepgr_030312</name>
</gene>
<keyword evidence="3" id="KW-0808">Transferase</keyword>
<name>A0AAD3Y5Y2_NEPGR</name>
<keyword evidence="4" id="KW-0479">Metal-binding</keyword>
<sequence length="314" mass="35148">MASEDVLIERLQQLQKQLGKKQTFEESLSSIKSLLRERYSSSSPTTRKMFYSVICRVATVMRTRYTAPGYLYSGLELFEDTERLTTDPSEKNHLRTCIAHIRGELDLHEESTENMAANNGGGRGGYLFEGHLTVDPEPPQPTWLVHQNLLASLAAAAAEGSSSTATAAAAPDSMEALLHGLIESLDNAVPDFLDDGTDTMGRRAPPASKEVVRKLPVIEVNEEILRKVGEDAECAICKEKLTMGDQMQEMPCKHTFHPPCLKPWLDEHNSCPICRHELPTDDHAYESWKEREKEEEEERRGAANALRGGEFMYI</sequence>
<evidence type="ECO:0000256" key="6">
    <source>
        <dbReference type="ARBA" id="ARBA00022786"/>
    </source>
</evidence>
<reference evidence="10" key="1">
    <citation type="submission" date="2023-05" db="EMBL/GenBank/DDBJ databases">
        <title>Nepenthes gracilis genome sequencing.</title>
        <authorList>
            <person name="Fukushima K."/>
        </authorList>
    </citation>
    <scope>NUCLEOTIDE SEQUENCE</scope>
    <source>
        <strain evidence="10">SING2019-196</strain>
    </source>
</reference>
<dbReference type="InterPro" id="IPR013083">
    <property type="entry name" value="Znf_RING/FYVE/PHD"/>
</dbReference>
<keyword evidence="5 8" id="KW-0863">Zinc-finger</keyword>
<proteinExistence type="predicted"/>
<evidence type="ECO:0000259" key="9">
    <source>
        <dbReference type="PROSITE" id="PS50089"/>
    </source>
</evidence>
<evidence type="ECO:0000256" key="1">
    <source>
        <dbReference type="ARBA" id="ARBA00000900"/>
    </source>
</evidence>
<comment type="caution">
    <text evidence="10">The sequence shown here is derived from an EMBL/GenBank/DDBJ whole genome shotgun (WGS) entry which is preliminary data.</text>
</comment>
<dbReference type="GO" id="GO:0005737">
    <property type="term" value="C:cytoplasm"/>
    <property type="evidence" value="ECO:0007669"/>
    <property type="project" value="TreeGrafter"/>
</dbReference>
<evidence type="ECO:0000256" key="2">
    <source>
        <dbReference type="ARBA" id="ARBA00012483"/>
    </source>
</evidence>
<dbReference type="Pfam" id="PF13639">
    <property type="entry name" value="zf-RING_2"/>
    <property type="match status" value="1"/>
</dbReference>
<dbReference type="EC" id="2.3.2.27" evidence="2"/>
<evidence type="ECO:0000256" key="5">
    <source>
        <dbReference type="ARBA" id="ARBA00022771"/>
    </source>
</evidence>
<evidence type="ECO:0000256" key="8">
    <source>
        <dbReference type="PROSITE-ProRule" id="PRU00175"/>
    </source>
</evidence>
<accession>A0AAD3Y5Y2</accession>
<dbReference type="PANTHER" id="PTHR15710">
    <property type="entry name" value="E3 UBIQUITIN-PROTEIN LIGASE PRAJA"/>
    <property type="match status" value="1"/>
</dbReference>
<dbReference type="PROSITE" id="PS50089">
    <property type="entry name" value="ZF_RING_2"/>
    <property type="match status" value="1"/>
</dbReference>
<dbReference type="SUPFAM" id="SSF57850">
    <property type="entry name" value="RING/U-box"/>
    <property type="match status" value="1"/>
</dbReference>
<dbReference type="AlphaFoldDB" id="A0AAD3Y5Y2"/>
<evidence type="ECO:0000256" key="7">
    <source>
        <dbReference type="ARBA" id="ARBA00022833"/>
    </source>
</evidence>